<dbReference type="Gene3D" id="2.130.10.10">
    <property type="entry name" value="YVTN repeat-like/Quinoprotein amine dehydrogenase"/>
    <property type="match status" value="2"/>
</dbReference>
<dbReference type="InterPro" id="IPR015943">
    <property type="entry name" value="WD40/YVTN_repeat-like_dom_sf"/>
</dbReference>
<accession>A0A2R5GZ13</accession>
<dbReference type="OrthoDB" id="47276at2759"/>
<evidence type="ECO:0000256" key="3">
    <source>
        <dbReference type="SAM" id="MobiDB-lite"/>
    </source>
</evidence>
<dbReference type="Gene3D" id="1.10.287.1490">
    <property type="match status" value="1"/>
</dbReference>
<feature type="coiled-coil region" evidence="2">
    <location>
        <begin position="776"/>
        <end position="865"/>
    </location>
</feature>
<comment type="caution">
    <text evidence="4">The sequence shown here is derived from an EMBL/GenBank/DDBJ whole genome shotgun (WGS) entry which is preliminary data.</text>
</comment>
<feature type="region of interest" description="Disordered" evidence="3">
    <location>
        <begin position="1249"/>
        <end position="1331"/>
    </location>
</feature>
<name>A0A2R5GZ13_9STRA</name>
<dbReference type="PANTHER" id="PTHR32215:SF0">
    <property type="entry name" value="CILIA- AND FLAGELLA-ASSOCIATED PROTEIN 57"/>
    <property type="match status" value="1"/>
</dbReference>
<keyword evidence="4" id="KW-0966">Cell projection</keyword>
<dbReference type="Pfam" id="PF00400">
    <property type="entry name" value="WD40"/>
    <property type="match status" value="2"/>
</dbReference>
<keyword evidence="5" id="KW-1185">Reference proteome</keyword>
<keyword evidence="2" id="KW-0175">Coiled coil</keyword>
<dbReference type="InterPro" id="IPR001680">
    <property type="entry name" value="WD40_rpt"/>
</dbReference>
<feature type="coiled-coil region" evidence="2">
    <location>
        <begin position="1062"/>
        <end position="1103"/>
    </location>
</feature>
<keyword evidence="4" id="KW-0969">Cilium</keyword>
<dbReference type="EMBL" id="BEYU01000149">
    <property type="protein sequence ID" value="GBG33254.1"/>
    <property type="molecule type" value="Genomic_DNA"/>
</dbReference>
<reference evidence="4 5" key="1">
    <citation type="submission" date="2017-12" db="EMBL/GenBank/DDBJ databases">
        <title>Sequencing, de novo assembly and annotation of complete genome of a new Thraustochytrid species, strain FCC1311.</title>
        <authorList>
            <person name="Sedici K."/>
            <person name="Godart F."/>
            <person name="Aiese Cigliano R."/>
            <person name="Sanseverino W."/>
            <person name="Barakat M."/>
            <person name="Ortet P."/>
            <person name="Marechal E."/>
            <person name="Cagnac O."/>
            <person name="Amato A."/>
        </authorList>
    </citation>
    <scope>NUCLEOTIDE SEQUENCE [LARGE SCALE GENOMIC DNA]</scope>
</reference>
<dbReference type="SUPFAM" id="SSF50998">
    <property type="entry name" value="Quinoprotein alcohol dehydrogenase-like"/>
    <property type="match status" value="1"/>
</dbReference>
<organism evidence="4 5">
    <name type="scientific">Hondaea fermentalgiana</name>
    <dbReference type="NCBI Taxonomy" id="2315210"/>
    <lineage>
        <taxon>Eukaryota</taxon>
        <taxon>Sar</taxon>
        <taxon>Stramenopiles</taxon>
        <taxon>Bigyra</taxon>
        <taxon>Labyrinthulomycetes</taxon>
        <taxon>Thraustochytrida</taxon>
        <taxon>Thraustochytriidae</taxon>
        <taxon>Hondaea</taxon>
    </lineage>
</organism>
<dbReference type="PROSITE" id="PS50082">
    <property type="entry name" value="WD_REPEATS_2"/>
    <property type="match status" value="2"/>
</dbReference>
<dbReference type="InterPro" id="IPR052993">
    <property type="entry name" value="CFA-57"/>
</dbReference>
<dbReference type="SUPFAM" id="SSF50978">
    <property type="entry name" value="WD40 repeat-like"/>
    <property type="match status" value="1"/>
</dbReference>
<sequence>MESKEEKPAGEGLRPDGASDDAGANGNGANNATGNVDGENGGNTGSTKGTAGGSGTGSANLVPRHVFGLKADVADSVWFLEENLIMYPAGNNVIVYHTDTRVQKFIQGTEGCAGITALSVCPSRKFVAVAERGQRASVSIYDLGTLKKRKLLTTSECNSSEYVSVCFSSNKQLLTLGGGPDWSLVLWQWEKAKALCAVKVSNGAGAPLTRCSFNPVDPSVACVTGDGIFKAFRIVESIFKPMPNLLGQMEPKRFTAHLWLNDDRVLLGTDAGELILFEAGEYLATLECAPRNNKAISYMVTISDGFIAGCEGGDLRVYIATEDDAGYYHETKMLNISEAGNQSAGNQFVASKSPSAFSVAPVRRGMTAATTFQTQNTQLQQMQQLQQEDTFEETIMSIAVSPSEEFAVVALNTNQLARVRLTSSDLLKQDEMTSQVLVDPFHRQGLGNTARITGLDVCVRKPLIVTCGLDRSVRIWDYLDNRNELTKFFNEEAHSVSFHPSGLHILVGFSDKLRLMNLLMDDLRLAKELPIKACRECQFANGGHMFAAVNGNTIQVFNTYTCECIRTMRGHNGKVRSLFWSHNDAQLVSAGMDGAVYQWDLKENKRDGEYVKKGCNYTSAICNKAGDAVFAVGNDAMLREVEFPVSVVTKEIESRSTLSQLAMSTSQRMLFGASADSGRPGSIRSFKFPLTGDYAEFSSLAGPVTRMRLSWEDQFLFVAGEDGTLQIFEVREKDGRGGVAGVAGVAGGSPAGAAFDSVMAQSLQYAEEILVTKTDLEEKNALMAELKSKVDELTLHNEYQLRLKDMNYNEKIKEVTEKFTQELEQDKNRYELLREEKNDLEMEYADKIKQVQDQHQQKLQEIESTYQTKIMAEVERYQSLCRERDQQKTQWDKQQQMLVESHERYINEITLDYEQQLQDDHELKLQVVGEVEDIQREFDETMRQLEGDIDKEIELLKAKYESKLGAEREATLRFKGENGIMKKKFSALGKDIEFQKEDIKTILTKEEDLLAQIRALEKDIQSLRAEIRDRDETIGDKEKKIYDLKKKNQELEKFKFVLDYKIKELKRQIEPRENEIADMKDQIKEMDHELEQYHKRNAELDVMIGDLRSKLDAMQKAIMTNRQRLTDQKTRMLRFKGALHECARHAQHPERLRSQVEAMFQASMNDEVKSETVDVDIKREYLRQKDFLEKSADLLKRRLSTDVQRHKEENMSIMERNMGLIKEIGDLRDQIRHTRMQSAAEAPETAMVFSGATLPGGPSAPASSKKRSPPAAARRIRQRGNEASSPDVLTAASSFSNNASSSETKASPGPGSATAFDDSMTPEEAQLLEEQRSEIGRLKAYLLQLKEQLQAQRPGSGREKLAPIDA</sequence>
<dbReference type="PANTHER" id="PTHR32215">
    <property type="entry name" value="CILIA- AND FLAGELLA-ASSOCIATED PROTEIN 57"/>
    <property type="match status" value="1"/>
</dbReference>
<keyword evidence="1" id="KW-0853">WD repeat</keyword>
<proteinExistence type="predicted"/>
<dbReference type="InterPro" id="IPR011047">
    <property type="entry name" value="Quinoprotein_ADH-like_sf"/>
</dbReference>
<feature type="repeat" description="WD" evidence="1">
    <location>
        <begin position="445"/>
        <end position="486"/>
    </location>
</feature>
<gene>
    <name evidence="4" type="ORF">FCC1311_094782</name>
</gene>
<dbReference type="InterPro" id="IPR036322">
    <property type="entry name" value="WD40_repeat_dom_sf"/>
</dbReference>
<feature type="region of interest" description="Disordered" evidence="3">
    <location>
        <begin position="1"/>
        <end position="56"/>
    </location>
</feature>
<evidence type="ECO:0000256" key="2">
    <source>
        <dbReference type="SAM" id="Coils"/>
    </source>
</evidence>
<feature type="compositionally biased region" description="Low complexity" evidence="3">
    <location>
        <begin position="1291"/>
        <end position="1302"/>
    </location>
</feature>
<keyword evidence="4" id="KW-0282">Flagellum</keyword>
<protein>
    <submittedName>
        <fullName evidence="4">Cilia-and flagella-associated protein 57</fullName>
    </submittedName>
</protein>
<feature type="repeat" description="WD" evidence="1">
    <location>
        <begin position="568"/>
        <end position="609"/>
    </location>
</feature>
<feature type="compositionally biased region" description="Low complexity" evidence="3">
    <location>
        <begin position="20"/>
        <end position="38"/>
    </location>
</feature>
<feature type="coiled-coil region" evidence="2">
    <location>
        <begin position="999"/>
        <end position="1033"/>
    </location>
</feature>
<dbReference type="SMART" id="SM00320">
    <property type="entry name" value="WD40"/>
    <property type="match status" value="7"/>
</dbReference>
<evidence type="ECO:0000313" key="4">
    <source>
        <dbReference type="EMBL" id="GBG33254.1"/>
    </source>
</evidence>
<dbReference type="Proteomes" id="UP000241890">
    <property type="component" value="Unassembled WGS sequence"/>
</dbReference>
<feature type="compositionally biased region" description="Basic residues" evidence="3">
    <location>
        <begin position="1264"/>
        <end position="1278"/>
    </location>
</feature>
<evidence type="ECO:0000313" key="5">
    <source>
        <dbReference type="Proteomes" id="UP000241890"/>
    </source>
</evidence>
<evidence type="ECO:0000256" key="1">
    <source>
        <dbReference type="PROSITE-ProRule" id="PRU00221"/>
    </source>
</evidence>
<feature type="compositionally biased region" description="Gly residues" evidence="3">
    <location>
        <begin position="39"/>
        <end position="56"/>
    </location>
</feature>
<dbReference type="PROSITE" id="PS50294">
    <property type="entry name" value="WD_REPEATS_REGION"/>
    <property type="match status" value="1"/>
</dbReference>
<dbReference type="InParanoid" id="A0A2R5GZ13"/>